<keyword evidence="1" id="KW-1133">Transmembrane helix</keyword>
<dbReference type="Proteomes" id="UP001331561">
    <property type="component" value="Unassembled WGS sequence"/>
</dbReference>
<organism evidence="2 3">
    <name type="scientific">Uliginosibacterium silvisoli</name>
    <dbReference type="NCBI Taxonomy" id="3114758"/>
    <lineage>
        <taxon>Bacteria</taxon>
        <taxon>Pseudomonadati</taxon>
        <taxon>Pseudomonadota</taxon>
        <taxon>Betaproteobacteria</taxon>
        <taxon>Rhodocyclales</taxon>
        <taxon>Zoogloeaceae</taxon>
        <taxon>Uliginosibacterium</taxon>
    </lineage>
</organism>
<proteinExistence type="predicted"/>
<dbReference type="InterPro" id="IPR008910">
    <property type="entry name" value="MSC_TM_helix"/>
</dbReference>
<name>A0ABU6K1J7_9RHOO</name>
<evidence type="ECO:0000256" key="1">
    <source>
        <dbReference type="SAM" id="Phobius"/>
    </source>
</evidence>
<feature type="transmembrane region" description="Helical" evidence="1">
    <location>
        <begin position="113"/>
        <end position="134"/>
    </location>
</feature>
<gene>
    <name evidence="2" type="ORF">VVD49_07015</name>
</gene>
<keyword evidence="3" id="KW-1185">Reference proteome</keyword>
<dbReference type="Gene3D" id="1.10.287.1260">
    <property type="match status" value="1"/>
</dbReference>
<protein>
    <submittedName>
        <fullName evidence="2">Uncharacterized protein</fullName>
    </submittedName>
</protein>
<keyword evidence="1" id="KW-0472">Membrane</keyword>
<evidence type="ECO:0000313" key="3">
    <source>
        <dbReference type="Proteomes" id="UP001331561"/>
    </source>
</evidence>
<feature type="transmembrane region" description="Helical" evidence="1">
    <location>
        <begin position="155"/>
        <end position="173"/>
    </location>
</feature>
<reference evidence="2 3" key="1">
    <citation type="submission" date="2024-01" db="EMBL/GenBank/DDBJ databases">
        <title>Uliginosibacterium soil sp. nov.</title>
        <authorList>
            <person name="Lv Y."/>
        </authorList>
    </citation>
    <scope>NUCLEOTIDE SEQUENCE [LARGE SCALE GENOMIC DNA]</scope>
    <source>
        <strain evidence="2 3">H3</strain>
    </source>
</reference>
<feature type="transmembrane region" description="Helical" evidence="1">
    <location>
        <begin position="21"/>
        <end position="39"/>
    </location>
</feature>
<accession>A0ABU6K1J7</accession>
<dbReference type="EMBL" id="JAYXHS010000001">
    <property type="protein sequence ID" value="MEC5385469.1"/>
    <property type="molecule type" value="Genomic_DNA"/>
</dbReference>
<keyword evidence="1" id="KW-0812">Transmembrane</keyword>
<sequence>MEHIDVLILPLRGFLTAVGDFLPRLGVAMVVLLVGWLIAKAFRFSIVKTLRAVNFHVLTERAGIDNFLQQGGTGKDTVEWVGLLGYGCVLLASLIVAFNSMGLTQVTDLLSRVMLFVPHVLVALLVVVFGGYFARFIATAVQRYFQAAGISDAEILGRIVRYAVMTFVVLLAVDQLNIGGGLIQQTFLILLAGVVLALALAFGLGARGRAAELLDRWFPHDTTDSKR</sequence>
<feature type="transmembrane region" description="Helical" evidence="1">
    <location>
        <begin position="185"/>
        <end position="206"/>
    </location>
</feature>
<comment type="caution">
    <text evidence="2">The sequence shown here is derived from an EMBL/GenBank/DDBJ whole genome shotgun (WGS) entry which is preliminary data.</text>
</comment>
<dbReference type="RefSeq" id="WP_327598424.1">
    <property type="nucleotide sequence ID" value="NZ_JAYXHS010000001.1"/>
</dbReference>
<dbReference type="Pfam" id="PF05552">
    <property type="entry name" value="MS_channel_1st_1"/>
    <property type="match status" value="2"/>
</dbReference>
<feature type="transmembrane region" description="Helical" evidence="1">
    <location>
        <begin position="80"/>
        <end position="101"/>
    </location>
</feature>
<evidence type="ECO:0000313" key="2">
    <source>
        <dbReference type="EMBL" id="MEC5385469.1"/>
    </source>
</evidence>